<proteinExistence type="inferred from homology"/>
<evidence type="ECO:0000313" key="7">
    <source>
        <dbReference type="Proteomes" id="UP001244563"/>
    </source>
</evidence>
<dbReference type="PROSITE" id="PS51257">
    <property type="entry name" value="PROKAR_LIPOPROTEIN"/>
    <property type="match status" value="1"/>
</dbReference>
<comment type="similarity">
    <text evidence="2">Belongs to the bacterial solute-binding protein 2 family.</text>
</comment>
<evidence type="ECO:0000256" key="4">
    <source>
        <dbReference type="SAM" id="SignalP"/>
    </source>
</evidence>
<dbReference type="EMBL" id="JAUSSW010000007">
    <property type="protein sequence ID" value="MDQ0103082.1"/>
    <property type="molecule type" value="Genomic_DNA"/>
</dbReference>
<accession>A0ABT9TRA6</accession>
<gene>
    <name evidence="6" type="ORF">J2T10_002739</name>
</gene>
<feature type="domain" description="Periplasmic binding protein" evidence="5">
    <location>
        <begin position="72"/>
        <end position="324"/>
    </location>
</feature>
<keyword evidence="7" id="KW-1185">Reference proteome</keyword>
<organism evidence="6 7">
    <name type="scientific">Paenarthrobacter nicotinovorans</name>
    <name type="common">Arthrobacter nicotinovorans</name>
    <dbReference type="NCBI Taxonomy" id="29320"/>
    <lineage>
        <taxon>Bacteria</taxon>
        <taxon>Bacillati</taxon>
        <taxon>Actinomycetota</taxon>
        <taxon>Actinomycetes</taxon>
        <taxon>Micrococcales</taxon>
        <taxon>Micrococcaceae</taxon>
        <taxon>Paenarthrobacter</taxon>
    </lineage>
</organism>
<sequence>MIKRSHRALRASLLVPFLAIPLLASGCSGASDAGNSKYTYNSAASDVKPTDVKTIESTLSAVKKPDEPVKLGVVLKSLTNEYWQEVERGMKAAAKNYGVDLTVQAASSESSQSQQLNIAQTMVGQGFDAYLVSPESTSNLTPAINQMKSKGVPIVNVEDARAEATTFVGPESLIEGGAAGDFLAEKLPKGAKVAQIEGAAGSDAAKLRTQGFKDSVTSKGSLQLVASVPGDWDARKAYDAATGLMQQNPDLAGFYANNDTMALGIVKAVADAGRTGKVLVVGTDGVPSAIKAVEEGTLAATTTPQPFSQGFWSVQSALALLQGQTLPPFIATPAEVISKDNVTSSYGADGLQTEVPAH</sequence>
<keyword evidence="6" id="KW-0813">Transport</keyword>
<dbReference type="PANTHER" id="PTHR46847:SF1">
    <property type="entry name" value="D-ALLOSE-BINDING PERIPLASMIC PROTEIN-RELATED"/>
    <property type="match status" value="1"/>
</dbReference>
<comment type="caution">
    <text evidence="6">The sequence shown here is derived from an EMBL/GenBank/DDBJ whole genome shotgun (WGS) entry which is preliminary data.</text>
</comment>
<evidence type="ECO:0000256" key="3">
    <source>
        <dbReference type="ARBA" id="ARBA00022729"/>
    </source>
</evidence>
<dbReference type="CDD" id="cd06320">
    <property type="entry name" value="PBP1_allose_binding"/>
    <property type="match status" value="1"/>
</dbReference>
<dbReference type="RefSeq" id="WP_064723053.1">
    <property type="nucleotide sequence ID" value="NZ_BDDW01000011.1"/>
</dbReference>
<feature type="chain" id="PRO_5047335743" evidence="4">
    <location>
        <begin position="34"/>
        <end position="358"/>
    </location>
</feature>
<evidence type="ECO:0000256" key="1">
    <source>
        <dbReference type="ARBA" id="ARBA00004196"/>
    </source>
</evidence>
<dbReference type="Pfam" id="PF13407">
    <property type="entry name" value="Peripla_BP_4"/>
    <property type="match status" value="1"/>
</dbReference>
<keyword evidence="3 4" id="KW-0732">Signal</keyword>
<protein>
    <submittedName>
        <fullName evidence="6">ABC-type sugar transport system substrate-binding protein</fullName>
    </submittedName>
</protein>
<evidence type="ECO:0000256" key="2">
    <source>
        <dbReference type="ARBA" id="ARBA00007639"/>
    </source>
</evidence>
<keyword evidence="6" id="KW-0762">Sugar transport</keyword>
<reference evidence="6 7" key="1">
    <citation type="submission" date="2023-07" db="EMBL/GenBank/DDBJ databases">
        <title>Sorghum-associated microbial communities from plants grown in Nebraska, USA.</title>
        <authorList>
            <person name="Schachtman D."/>
        </authorList>
    </citation>
    <scope>NUCLEOTIDE SEQUENCE [LARGE SCALE GENOMIC DNA]</scope>
    <source>
        <strain evidence="6 7">CC523</strain>
    </source>
</reference>
<dbReference type="Proteomes" id="UP001244563">
    <property type="component" value="Unassembled WGS sequence"/>
</dbReference>
<evidence type="ECO:0000313" key="6">
    <source>
        <dbReference type="EMBL" id="MDQ0103082.1"/>
    </source>
</evidence>
<comment type="subcellular location">
    <subcellularLocation>
        <location evidence="1">Cell envelope</location>
    </subcellularLocation>
</comment>
<dbReference type="InterPro" id="IPR025997">
    <property type="entry name" value="SBP_2_dom"/>
</dbReference>
<dbReference type="SUPFAM" id="SSF53822">
    <property type="entry name" value="Periplasmic binding protein-like I"/>
    <property type="match status" value="1"/>
</dbReference>
<dbReference type="Gene3D" id="3.40.50.2300">
    <property type="match status" value="2"/>
</dbReference>
<feature type="signal peptide" evidence="4">
    <location>
        <begin position="1"/>
        <end position="33"/>
    </location>
</feature>
<dbReference type="PANTHER" id="PTHR46847">
    <property type="entry name" value="D-ALLOSE-BINDING PERIPLASMIC PROTEIN-RELATED"/>
    <property type="match status" value="1"/>
</dbReference>
<evidence type="ECO:0000259" key="5">
    <source>
        <dbReference type="Pfam" id="PF13407"/>
    </source>
</evidence>
<name>A0ABT9TRA6_PAENI</name>
<dbReference type="InterPro" id="IPR028082">
    <property type="entry name" value="Peripla_BP_I"/>
</dbReference>